<dbReference type="Pfam" id="PF05684">
    <property type="entry name" value="DUF819"/>
    <property type="match status" value="1"/>
</dbReference>
<evidence type="ECO:0000313" key="3">
    <source>
        <dbReference type="Proteomes" id="UP001203338"/>
    </source>
</evidence>
<evidence type="ECO:0000256" key="1">
    <source>
        <dbReference type="SAM" id="Phobius"/>
    </source>
</evidence>
<feature type="transmembrane region" description="Helical" evidence="1">
    <location>
        <begin position="37"/>
        <end position="58"/>
    </location>
</feature>
<keyword evidence="1" id="KW-0472">Membrane</keyword>
<keyword evidence="1" id="KW-1133">Transmembrane helix</keyword>
<organism evidence="2 3">
    <name type="scientific">Parendozoicomonas callyspongiae</name>
    <dbReference type="NCBI Taxonomy" id="2942213"/>
    <lineage>
        <taxon>Bacteria</taxon>
        <taxon>Pseudomonadati</taxon>
        <taxon>Pseudomonadota</taxon>
        <taxon>Gammaproteobacteria</taxon>
        <taxon>Oceanospirillales</taxon>
        <taxon>Endozoicomonadaceae</taxon>
        <taxon>Parendozoicomonas</taxon>
    </lineage>
</organism>
<protein>
    <submittedName>
        <fullName evidence="2">DUF819 family protein</fullName>
    </submittedName>
</protein>
<feature type="transmembrane region" description="Helical" evidence="1">
    <location>
        <begin position="177"/>
        <end position="202"/>
    </location>
</feature>
<keyword evidence="1" id="KW-0812">Transmembrane</keyword>
<reference evidence="2 3" key="1">
    <citation type="submission" date="2022-05" db="EMBL/GenBank/DDBJ databases">
        <authorList>
            <person name="Park J.-S."/>
        </authorList>
    </citation>
    <scope>NUCLEOTIDE SEQUENCE [LARGE SCALE GENOMIC DNA]</scope>
    <source>
        <strain evidence="2 3">2012CJ34-2</strain>
    </source>
</reference>
<keyword evidence="3" id="KW-1185">Reference proteome</keyword>
<accession>A0ABT0PE29</accession>
<comment type="caution">
    <text evidence="2">The sequence shown here is derived from an EMBL/GenBank/DDBJ whole genome shotgun (WGS) entry which is preliminary data.</text>
</comment>
<name>A0ABT0PE29_9GAMM</name>
<feature type="non-terminal residue" evidence="2">
    <location>
        <position position="1"/>
    </location>
</feature>
<feature type="transmembrane region" description="Helical" evidence="1">
    <location>
        <begin position="64"/>
        <end position="81"/>
    </location>
</feature>
<dbReference type="RefSeq" id="WP_249698670.1">
    <property type="nucleotide sequence ID" value="NZ_JAMFLX010000006.1"/>
</dbReference>
<dbReference type="EMBL" id="JAMFLX010000006">
    <property type="protein sequence ID" value="MCL6269615.1"/>
    <property type="molecule type" value="Genomic_DNA"/>
</dbReference>
<dbReference type="InterPro" id="IPR008537">
    <property type="entry name" value="DUF819"/>
</dbReference>
<dbReference type="Proteomes" id="UP001203338">
    <property type="component" value="Unassembled WGS sequence"/>
</dbReference>
<sequence>LLLTPFQSPAINEPEAQLDSEHRQFQLLKQSNIWKKLFPCLLATALIIIVALGISELSPSEWKTAVAIIVLTILSLIASFNKRLNTSPGNWPLGMYLILLFCTESGTLFNQELFEQATRNLLCFFMVVVFGSMALHLILCKLFRIDADTFLVTSVASILSPPFIPLAAGVMHNRSVLVAGISAGVLGYGAGNLLGIGTFWLLNRLV</sequence>
<gene>
    <name evidence="2" type="ORF">M3P05_06630</name>
</gene>
<proteinExistence type="predicted"/>
<feature type="transmembrane region" description="Helical" evidence="1">
    <location>
        <begin position="150"/>
        <end position="171"/>
    </location>
</feature>
<feature type="transmembrane region" description="Helical" evidence="1">
    <location>
        <begin position="117"/>
        <end position="138"/>
    </location>
</feature>
<evidence type="ECO:0000313" key="2">
    <source>
        <dbReference type="EMBL" id="MCL6269615.1"/>
    </source>
</evidence>